<dbReference type="KEGG" id="slut:H9L13_11850"/>
<evidence type="ECO:0000313" key="2">
    <source>
        <dbReference type="Proteomes" id="UP000515971"/>
    </source>
</evidence>
<accession>A0A7G9SHG0</accession>
<dbReference type="AlphaFoldDB" id="A0A7G9SHG0"/>
<evidence type="ECO:0000313" key="1">
    <source>
        <dbReference type="EMBL" id="QNN67285.1"/>
    </source>
</evidence>
<keyword evidence="2" id="KW-1185">Reference proteome</keyword>
<name>A0A7G9SHG0_9SPHN</name>
<organism evidence="1 2">
    <name type="scientific">Sphingomonas lutea</name>
    <dbReference type="NCBI Taxonomy" id="1045317"/>
    <lineage>
        <taxon>Bacteria</taxon>
        <taxon>Pseudomonadati</taxon>
        <taxon>Pseudomonadota</taxon>
        <taxon>Alphaproteobacteria</taxon>
        <taxon>Sphingomonadales</taxon>
        <taxon>Sphingomonadaceae</taxon>
        <taxon>Sphingomonas</taxon>
    </lineage>
</organism>
<dbReference type="RefSeq" id="WP_187537874.1">
    <property type="nucleotide sequence ID" value="NZ_BAABJT010000001.1"/>
</dbReference>
<dbReference type="Proteomes" id="UP000515971">
    <property type="component" value="Chromosome"/>
</dbReference>
<protein>
    <submittedName>
        <fullName evidence="1">Uncharacterized protein</fullName>
    </submittedName>
</protein>
<dbReference type="EMBL" id="CP060718">
    <property type="protein sequence ID" value="QNN67285.1"/>
    <property type="molecule type" value="Genomic_DNA"/>
</dbReference>
<proteinExistence type="predicted"/>
<gene>
    <name evidence="1" type="ORF">H9L13_11850</name>
</gene>
<reference evidence="1 2" key="1">
    <citation type="submission" date="2020-08" db="EMBL/GenBank/DDBJ databases">
        <title>Genome sequence of Sphingomonas lutea KCTC 23642T.</title>
        <authorList>
            <person name="Hyun D.-W."/>
            <person name="Bae J.-W."/>
        </authorList>
    </citation>
    <scope>NUCLEOTIDE SEQUENCE [LARGE SCALE GENOMIC DNA]</scope>
    <source>
        <strain evidence="1 2">KCTC 23642</strain>
    </source>
</reference>
<sequence>MVTIGALAIGRLMSAFGLLNWIMTDLFAASTAMDAFKHAADTIRKDKDGMSS</sequence>